<sequence length="190" mass="20969">MITRDTVMFETPAAAATSLSAGCLPAAGAFSGPLAIRRFLPFRHVRVTVMLAVTQITSTPRSAQSAKNNAVTFRLDRTAFSAVPSDLGRETPAAASTMYGVFYEDINRAADGGLVRNRSFEYDPADNPGYTPLTAWEQPARPGFWAKSPNPVFTSNDPNRHTRIQTFERIPTGDHLMRWRQVVLTHQVED</sequence>
<accession>A0ABN3VB07</accession>
<protein>
    <submittedName>
        <fullName evidence="1">Uncharacterized protein</fullName>
    </submittedName>
</protein>
<reference evidence="1 2" key="1">
    <citation type="journal article" date="2019" name="Int. J. Syst. Evol. Microbiol.">
        <title>The Global Catalogue of Microorganisms (GCM) 10K type strain sequencing project: providing services to taxonomists for standard genome sequencing and annotation.</title>
        <authorList>
            <consortium name="The Broad Institute Genomics Platform"/>
            <consortium name="The Broad Institute Genome Sequencing Center for Infectious Disease"/>
            <person name="Wu L."/>
            <person name="Ma J."/>
        </authorList>
    </citation>
    <scope>NUCLEOTIDE SEQUENCE [LARGE SCALE GENOMIC DNA]</scope>
    <source>
        <strain evidence="1 2">JCM 9383</strain>
    </source>
</reference>
<organism evidence="1 2">
    <name type="scientific">Saccharopolyspora taberi</name>
    <dbReference type="NCBI Taxonomy" id="60895"/>
    <lineage>
        <taxon>Bacteria</taxon>
        <taxon>Bacillati</taxon>
        <taxon>Actinomycetota</taxon>
        <taxon>Actinomycetes</taxon>
        <taxon>Pseudonocardiales</taxon>
        <taxon>Pseudonocardiaceae</taxon>
        <taxon>Saccharopolyspora</taxon>
    </lineage>
</organism>
<evidence type="ECO:0000313" key="2">
    <source>
        <dbReference type="Proteomes" id="UP001500979"/>
    </source>
</evidence>
<name>A0ABN3VB07_9PSEU</name>
<comment type="caution">
    <text evidence="1">The sequence shown here is derived from an EMBL/GenBank/DDBJ whole genome shotgun (WGS) entry which is preliminary data.</text>
</comment>
<keyword evidence="2" id="KW-1185">Reference proteome</keyword>
<gene>
    <name evidence="1" type="ORF">GCM10010470_22870</name>
</gene>
<dbReference type="PROSITE" id="PS51257">
    <property type="entry name" value="PROKAR_LIPOPROTEIN"/>
    <property type="match status" value="1"/>
</dbReference>
<proteinExistence type="predicted"/>
<dbReference type="Proteomes" id="UP001500979">
    <property type="component" value="Unassembled WGS sequence"/>
</dbReference>
<evidence type="ECO:0000313" key="1">
    <source>
        <dbReference type="EMBL" id="GAA2787816.1"/>
    </source>
</evidence>
<dbReference type="EMBL" id="BAAAUX010000011">
    <property type="protein sequence ID" value="GAA2787816.1"/>
    <property type="molecule type" value="Genomic_DNA"/>
</dbReference>